<evidence type="ECO:0000256" key="2">
    <source>
        <dbReference type="ARBA" id="ARBA00008670"/>
    </source>
</evidence>
<dbReference type="PROSITE" id="PS50049">
    <property type="entry name" value="THD_2"/>
    <property type="match status" value="1"/>
</dbReference>
<name>A0A3P8ZGN4_ESOLU</name>
<keyword evidence="6" id="KW-0812">Transmembrane</keyword>
<dbReference type="Pfam" id="PF00229">
    <property type="entry name" value="TNF"/>
    <property type="match status" value="1"/>
</dbReference>
<evidence type="ECO:0000256" key="4">
    <source>
        <dbReference type="ARBA" id="ARBA00023136"/>
    </source>
</evidence>
<dbReference type="CTD" id="959"/>
<reference evidence="8" key="3">
    <citation type="submission" date="2025-08" db="UniProtKB">
        <authorList>
            <consortium name="Ensembl"/>
        </authorList>
    </citation>
    <scope>IDENTIFICATION</scope>
</reference>
<keyword evidence="6" id="KW-1133">Transmembrane helix</keyword>
<dbReference type="KEGG" id="els:105028611"/>
<evidence type="ECO:0000256" key="6">
    <source>
        <dbReference type="SAM" id="Phobius"/>
    </source>
</evidence>
<evidence type="ECO:0000259" key="7">
    <source>
        <dbReference type="PROSITE" id="PS50049"/>
    </source>
</evidence>
<dbReference type="OMA" id="QLSVWVQ"/>
<evidence type="ECO:0000256" key="3">
    <source>
        <dbReference type="ARBA" id="ARBA00022514"/>
    </source>
</evidence>
<dbReference type="InParanoid" id="A0A3P8ZGN4"/>
<dbReference type="FunCoup" id="A0A3P8ZGN4">
    <property type="interactions" value="992"/>
</dbReference>
<evidence type="ECO:0000256" key="5">
    <source>
        <dbReference type="SAM" id="MobiDB-lite"/>
    </source>
</evidence>
<dbReference type="SMART" id="SM00207">
    <property type="entry name" value="TNF"/>
    <property type="match status" value="1"/>
</dbReference>
<dbReference type="PANTHER" id="PTHR11471">
    <property type="entry name" value="TUMOR NECROSIS FACTOR FAMILY MEMBER"/>
    <property type="match status" value="1"/>
</dbReference>
<dbReference type="Ensembl" id="ENSELUT00000015898.3">
    <property type="protein sequence ID" value="ENSELUP00000027452.1"/>
    <property type="gene ID" value="ENSELUG00000003682.3"/>
</dbReference>
<dbReference type="PANTHER" id="PTHR11471:SF57">
    <property type="entry name" value="CD154"/>
    <property type="match status" value="1"/>
</dbReference>
<dbReference type="AlphaFoldDB" id="A0A3P8ZGN4"/>
<evidence type="ECO:0000313" key="8">
    <source>
        <dbReference type="Ensembl" id="ENSELUP00000027452.1"/>
    </source>
</evidence>
<dbReference type="GO" id="GO:0006955">
    <property type="term" value="P:immune response"/>
    <property type="evidence" value="ECO:0007669"/>
    <property type="project" value="InterPro"/>
</dbReference>
<keyword evidence="9" id="KW-1185">Reference proteome</keyword>
<dbReference type="GO" id="GO:0005615">
    <property type="term" value="C:extracellular space"/>
    <property type="evidence" value="ECO:0007669"/>
    <property type="project" value="UniProtKB-KW"/>
</dbReference>
<keyword evidence="3" id="KW-0202">Cytokine</keyword>
<dbReference type="GeneID" id="105028611"/>
<protein>
    <recommendedName>
        <fullName evidence="7">THD domain-containing protein</fullName>
    </recommendedName>
</protein>
<dbReference type="GO" id="GO:0002639">
    <property type="term" value="P:positive regulation of immunoglobulin production"/>
    <property type="evidence" value="ECO:0007669"/>
    <property type="project" value="Ensembl"/>
</dbReference>
<reference evidence="8" key="2">
    <citation type="submission" date="2020-02" db="EMBL/GenBank/DDBJ databases">
        <title>Esox lucius (northern pike) genome, fEsoLuc1, primary haplotype.</title>
        <authorList>
            <person name="Myers G."/>
            <person name="Karagic N."/>
            <person name="Meyer A."/>
            <person name="Pippel M."/>
            <person name="Reichard M."/>
            <person name="Winkler S."/>
            <person name="Tracey A."/>
            <person name="Sims Y."/>
            <person name="Howe K."/>
            <person name="Rhie A."/>
            <person name="Formenti G."/>
            <person name="Durbin R."/>
            <person name="Fedrigo O."/>
            <person name="Jarvis E.D."/>
        </authorList>
    </citation>
    <scope>NUCLEOTIDE SEQUENCE [LARGE SCALE GENOMIC DNA]</scope>
</reference>
<dbReference type="RefSeq" id="XP_010899776.1">
    <property type="nucleotide sequence ID" value="XM_010901474.5"/>
</dbReference>
<dbReference type="SUPFAM" id="SSF49842">
    <property type="entry name" value="TNF-like"/>
    <property type="match status" value="1"/>
</dbReference>
<accession>A0A3P8ZGN4</accession>
<keyword evidence="4 6" id="KW-0472">Membrane</keyword>
<feature type="region of interest" description="Disordered" evidence="5">
    <location>
        <begin position="1"/>
        <end position="20"/>
    </location>
</feature>
<reference evidence="9" key="1">
    <citation type="journal article" date="2014" name="PLoS ONE">
        <title>The genome and linkage map of the northern pike (Esox lucius): conserved synteny revealed between the salmonid sister group and the Neoteleostei.</title>
        <authorList>
            <person name="Rondeau E.B."/>
            <person name="Minkley D.R."/>
            <person name="Leong J.S."/>
            <person name="Messmer A.M."/>
            <person name="Jantzen J.R."/>
            <person name="von Schalburg K.R."/>
            <person name="Lemon C."/>
            <person name="Bird N.H."/>
            <person name="Koop B.F."/>
        </authorList>
    </citation>
    <scope>NUCLEOTIDE SEQUENCE</scope>
</reference>
<feature type="transmembrane region" description="Helical" evidence="6">
    <location>
        <begin position="31"/>
        <end position="54"/>
    </location>
</feature>
<organism evidence="8 9">
    <name type="scientific">Esox lucius</name>
    <name type="common">Northern pike</name>
    <dbReference type="NCBI Taxonomy" id="8010"/>
    <lineage>
        <taxon>Eukaryota</taxon>
        <taxon>Metazoa</taxon>
        <taxon>Chordata</taxon>
        <taxon>Craniata</taxon>
        <taxon>Vertebrata</taxon>
        <taxon>Euteleostomi</taxon>
        <taxon>Actinopterygii</taxon>
        <taxon>Neopterygii</taxon>
        <taxon>Teleostei</taxon>
        <taxon>Protacanthopterygii</taxon>
        <taxon>Esociformes</taxon>
        <taxon>Esocidae</taxon>
        <taxon>Esox</taxon>
    </lineage>
</organism>
<dbReference type="InterPro" id="IPR006052">
    <property type="entry name" value="TNF_dom"/>
</dbReference>
<sequence>MINTYHSSLPPPPIPPRLGSIKPDAGQSKPLLRFLIGMIVLQMVLLLGGFIYLYHMEKVYHMELKYDMITMAKLKECLEDKQSEIKCGEFMEIFKNIKTPVSQKEGIAAKHTGSGSSYGAMARMTVKQTLPYDSSNILKWNMDHSVLKHINYYKSSWLKVLQSGDYSIYTQVTFSMWHPKKPLASQLKLRKRESEEAKTLMTAYCSLNNNTSDVCTAYQGGVFSLDEGDQLSVWVTDLSLVSYDVDCTTFGLYKL</sequence>
<dbReference type="Bgee" id="ENSELUG00000003682">
    <property type="expression patterns" value="Expressed in head kidney and 8 other cell types or tissues"/>
</dbReference>
<dbReference type="GeneTree" id="ENSGT00510000051633"/>
<evidence type="ECO:0000256" key="1">
    <source>
        <dbReference type="ARBA" id="ARBA00004370"/>
    </source>
</evidence>
<dbReference type="Gene3D" id="2.60.120.40">
    <property type="match status" value="1"/>
</dbReference>
<dbReference type="OrthoDB" id="8667946at2759"/>
<comment type="similarity">
    <text evidence="2">Belongs to the tumor necrosis factor family.</text>
</comment>
<comment type="subcellular location">
    <subcellularLocation>
        <location evidence="1">Membrane</location>
    </subcellularLocation>
</comment>
<evidence type="ECO:0000313" key="9">
    <source>
        <dbReference type="Proteomes" id="UP000265140"/>
    </source>
</evidence>
<dbReference type="GO" id="GO:0005174">
    <property type="term" value="F:CD40 receptor binding"/>
    <property type="evidence" value="ECO:0007669"/>
    <property type="project" value="Ensembl"/>
</dbReference>
<dbReference type="STRING" id="8010.ENSELUP00000027452"/>
<dbReference type="InterPro" id="IPR008983">
    <property type="entry name" value="Tumour_necrosis_fac-like_dom"/>
</dbReference>
<reference evidence="8" key="4">
    <citation type="submission" date="2025-09" db="UniProtKB">
        <authorList>
            <consortium name="Ensembl"/>
        </authorList>
    </citation>
    <scope>IDENTIFICATION</scope>
</reference>
<dbReference type="GO" id="GO:0009897">
    <property type="term" value="C:external side of plasma membrane"/>
    <property type="evidence" value="ECO:0007669"/>
    <property type="project" value="Ensembl"/>
</dbReference>
<gene>
    <name evidence="8" type="primary">CD40LG</name>
</gene>
<dbReference type="GO" id="GO:0005164">
    <property type="term" value="F:tumor necrosis factor receptor binding"/>
    <property type="evidence" value="ECO:0007669"/>
    <property type="project" value="InterPro"/>
</dbReference>
<dbReference type="GO" id="GO:0005125">
    <property type="term" value="F:cytokine activity"/>
    <property type="evidence" value="ECO:0007669"/>
    <property type="project" value="UniProtKB-KW"/>
</dbReference>
<proteinExistence type="inferred from homology"/>
<feature type="domain" description="THD" evidence="7">
    <location>
        <begin position="107"/>
        <end position="255"/>
    </location>
</feature>
<dbReference type="Proteomes" id="UP000265140">
    <property type="component" value="Chromosome 4"/>
</dbReference>